<evidence type="ECO:0000313" key="1">
    <source>
        <dbReference type="EMBL" id="KAJ1125893.1"/>
    </source>
</evidence>
<keyword evidence="2" id="KW-1185">Reference proteome</keyword>
<sequence>MAKSSNLLEYGEKTGALLAWKAKSKRSRNVIKELIIELQGNTSKKTGEMEEYLVANVAGLYTEEVRLLPEDSCNCLRDRDLPAFTEVGREAIGARITITEIQEYLRRAKNRKAAGPDAIPSEMYKRLNDTIVPIWEELFNSIYFDSSQIPQS</sequence>
<dbReference type="Proteomes" id="UP001066276">
    <property type="component" value="Chromosome 7"/>
</dbReference>
<proteinExistence type="predicted"/>
<comment type="caution">
    <text evidence="1">The sequence shown here is derived from an EMBL/GenBank/DDBJ whole genome shotgun (WGS) entry which is preliminary data.</text>
</comment>
<accession>A0AAV7PJF6</accession>
<dbReference type="EMBL" id="JANPWB010000011">
    <property type="protein sequence ID" value="KAJ1125893.1"/>
    <property type="molecule type" value="Genomic_DNA"/>
</dbReference>
<reference evidence="1" key="1">
    <citation type="journal article" date="2022" name="bioRxiv">
        <title>Sequencing and chromosome-scale assembly of the giantPleurodeles waltlgenome.</title>
        <authorList>
            <person name="Brown T."/>
            <person name="Elewa A."/>
            <person name="Iarovenko S."/>
            <person name="Subramanian E."/>
            <person name="Araus A.J."/>
            <person name="Petzold A."/>
            <person name="Susuki M."/>
            <person name="Suzuki K.-i.T."/>
            <person name="Hayashi T."/>
            <person name="Toyoda A."/>
            <person name="Oliveira C."/>
            <person name="Osipova E."/>
            <person name="Leigh N.D."/>
            <person name="Simon A."/>
            <person name="Yun M.H."/>
        </authorList>
    </citation>
    <scope>NUCLEOTIDE SEQUENCE</scope>
    <source>
        <strain evidence="1">20211129_DDA</strain>
        <tissue evidence="1">Liver</tissue>
    </source>
</reference>
<gene>
    <name evidence="1" type="ORF">NDU88_004308</name>
</gene>
<protein>
    <submittedName>
        <fullName evidence="1">Uncharacterized protein</fullName>
    </submittedName>
</protein>
<organism evidence="1 2">
    <name type="scientific">Pleurodeles waltl</name>
    <name type="common">Iberian ribbed newt</name>
    <dbReference type="NCBI Taxonomy" id="8319"/>
    <lineage>
        <taxon>Eukaryota</taxon>
        <taxon>Metazoa</taxon>
        <taxon>Chordata</taxon>
        <taxon>Craniata</taxon>
        <taxon>Vertebrata</taxon>
        <taxon>Euteleostomi</taxon>
        <taxon>Amphibia</taxon>
        <taxon>Batrachia</taxon>
        <taxon>Caudata</taxon>
        <taxon>Salamandroidea</taxon>
        <taxon>Salamandridae</taxon>
        <taxon>Pleurodelinae</taxon>
        <taxon>Pleurodeles</taxon>
    </lineage>
</organism>
<dbReference type="AlphaFoldDB" id="A0AAV7PJF6"/>
<name>A0AAV7PJF6_PLEWA</name>
<evidence type="ECO:0000313" key="2">
    <source>
        <dbReference type="Proteomes" id="UP001066276"/>
    </source>
</evidence>